<keyword evidence="1" id="KW-1133">Transmembrane helix</keyword>
<evidence type="ECO:0000313" key="2">
    <source>
        <dbReference type="EMBL" id="MPM66710.1"/>
    </source>
</evidence>
<accession>A0A645BMK2</accession>
<keyword evidence="1" id="KW-0812">Transmembrane</keyword>
<feature type="transmembrane region" description="Helical" evidence="1">
    <location>
        <begin position="41"/>
        <end position="67"/>
    </location>
</feature>
<dbReference type="Pfam" id="PF09578">
    <property type="entry name" value="Spore_YabQ"/>
    <property type="match status" value="1"/>
</dbReference>
<gene>
    <name evidence="2" type="ORF">SDC9_113621</name>
</gene>
<name>A0A645BMK2_9ZZZZ</name>
<dbReference type="InterPro" id="IPR019074">
    <property type="entry name" value="YabQ"/>
</dbReference>
<protein>
    <submittedName>
        <fullName evidence="2">Uncharacterized protein</fullName>
    </submittedName>
</protein>
<evidence type="ECO:0000256" key="1">
    <source>
        <dbReference type="SAM" id="Phobius"/>
    </source>
</evidence>
<dbReference type="NCBIfam" id="TIGR02893">
    <property type="entry name" value="spore_yabQ"/>
    <property type="match status" value="1"/>
</dbReference>
<dbReference type="EMBL" id="VSSQ01021253">
    <property type="protein sequence ID" value="MPM66710.1"/>
    <property type="molecule type" value="Genomic_DNA"/>
</dbReference>
<comment type="caution">
    <text evidence="2">The sequence shown here is derived from an EMBL/GenBank/DDBJ whole genome shotgun (WGS) entry which is preliminary data.</text>
</comment>
<keyword evidence="1" id="KW-0472">Membrane</keyword>
<dbReference type="AlphaFoldDB" id="A0A645BMK2"/>
<proteinExistence type="predicted"/>
<organism evidence="2">
    <name type="scientific">bioreactor metagenome</name>
    <dbReference type="NCBI Taxonomy" id="1076179"/>
    <lineage>
        <taxon>unclassified sequences</taxon>
        <taxon>metagenomes</taxon>
        <taxon>ecological metagenomes</taxon>
    </lineage>
</organism>
<reference evidence="2" key="1">
    <citation type="submission" date="2019-08" db="EMBL/GenBank/DDBJ databases">
        <authorList>
            <person name="Kucharzyk K."/>
            <person name="Murdoch R.W."/>
            <person name="Higgins S."/>
            <person name="Loffler F."/>
        </authorList>
    </citation>
    <scope>NUCLEOTIDE SEQUENCE</scope>
</reference>
<sequence>MRRITSAKRALSFVLDTLFWLSSAAIAFVVVYVSTSGELRLFHLLGLAAGFILYILTFSRLVLFIYGRIHRFVARIRENFQNRNNKK</sequence>
<feature type="transmembrane region" description="Helical" evidence="1">
    <location>
        <begin position="12"/>
        <end position="35"/>
    </location>
</feature>